<dbReference type="InterPro" id="IPR009057">
    <property type="entry name" value="Homeodomain-like_sf"/>
</dbReference>
<keyword evidence="8" id="KW-1185">Reference proteome</keyword>
<name>A0A1C5GSS2_9ACTN</name>
<dbReference type="OrthoDB" id="9796019at2"/>
<dbReference type="SUPFAM" id="SSF46689">
    <property type="entry name" value="Homeodomain-like"/>
    <property type="match status" value="1"/>
</dbReference>
<reference evidence="8" key="1">
    <citation type="submission" date="2016-06" db="EMBL/GenBank/DDBJ databases">
        <authorList>
            <person name="Varghese N."/>
            <person name="Submissions Spin"/>
        </authorList>
    </citation>
    <scope>NUCLEOTIDE SEQUENCE [LARGE SCALE GENOMIC DNA]</scope>
    <source>
        <strain evidence="8">DSM 45161</strain>
    </source>
</reference>
<dbReference type="EMBL" id="LT607753">
    <property type="protein sequence ID" value="SCG36842.1"/>
    <property type="molecule type" value="Genomic_DNA"/>
</dbReference>
<dbReference type="Gene3D" id="1.10.357.10">
    <property type="entry name" value="Tetracycline Repressor, domain 2"/>
    <property type="match status" value="1"/>
</dbReference>
<evidence type="ECO:0000256" key="2">
    <source>
        <dbReference type="ARBA" id="ARBA00023125"/>
    </source>
</evidence>
<dbReference type="Gene3D" id="1.10.10.60">
    <property type="entry name" value="Homeodomain-like"/>
    <property type="match status" value="1"/>
</dbReference>
<dbReference type="Proteomes" id="UP000198215">
    <property type="component" value="Chromosome I"/>
</dbReference>
<evidence type="ECO:0000313" key="7">
    <source>
        <dbReference type="EMBL" id="SCG36842.1"/>
    </source>
</evidence>
<feature type="DNA-binding region" description="H-T-H motif" evidence="4">
    <location>
        <begin position="50"/>
        <end position="69"/>
    </location>
</feature>
<dbReference type="PANTHER" id="PTHR30055:SF148">
    <property type="entry name" value="TETR-FAMILY TRANSCRIPTIONAL REGULATOR"/>
    <property type="match status" value="1"/>
</dbReference>
<feature type="domain" description="HTH tetR-type" evidence="6">
    <location>
        <begin position="27"/>
        <end position="87"/>
    </location>
</feature>
<dbReference type="SUPFAM" id="SSF48498">
    <property type="entry name" value="Tetracyclin repressor-like, C-terminal domain"/>
    <property type="match status" value="1"/>
</dbReference>
<feature type="region of interest" description="Disordered" evidence="5">
    <location>
        <begin position="1"/>
        <end position="27"/>
    </location>
</feature>
<sequence length="211" mass="22098">MDDSSPATRITDPPPPGPVRRPGGRSAQVRRRVLDAVTALLVEQGYDGLTVDAVADRSGAHRTTVYRRWGDVGGLLADVLAEATGDDWRPPDTGSLDGDLTALNREVHEALTGDPPLTGALIAASFRSPPAAEALRAFWADRYDRCAVVVHRAVARGEAPAGTDPRALLVAATAPVYHELLLLRSDADATLARRAARTAALAAAAGAFVPA</sequence>
<accession>A0A1C5GSS2</accession>
<dbReference type="InterPro" id="IPR001647">
    <property type="entry name" value="HTH_TetR"/>
</dbReference>
<evidence type="ECO:0000313" key="8">
    <source>
        <dbReference type="Proteomes" id="UP000198215"/>
    </source>
</evidence>
<gene>
    <name evidence="7" type="ORF">GA0070614_0330</name>
</gene>
<organism evidence="7 8">
    <name type="scientific">Micromonospora coxensis</name>
    <dbReference type="NCBI Taxonomy" id="356852"/>
    <lineage>
        <taxon>Bacteria</taxon>
        <taxon>Bacillati</taxon>
        <taxon>Actinomycetota</taxon>
        <taxon>Actinomycetes</taxon>
        <taxon>Micromonosporales</taxon>
        <taxon>Micromonosporaceae</taxon>
        <taxon>Micromonospora</taxon>
    </lineage>
</organism>
<evidence type="ECO:0000256" key="4">
    <source>
        <dbReference type="PROSITE-ProRule" id="PRU00335"/>
    </source>
</evidence>
<dbReference type="InterPro" id="IPR050109">
    <property type="entry name" value="HTH-type_TetR-like_transc_reg"/>
</dbReference>
<dbReference type="Pfam" id="PF00440">
    <property type="entry name" value="TetR_N"/>
    <property type="match status" value="1"/>
</dbReference>
<dbReference type="InterPro" id="IPR036271">
    <property type="entry name" value="Tet_transcr_reg_TetR-rel_C_sf"/>
</dbReference>
<dbReference type="RefSeq" id="WP_088974317.1">
    <property type="nucleotide sequence ID" value="NZ_LT607753.1"/>
</dbReference>
<evidence type="ECO:0000256" key="1">
    <source>
        <dbReference type="ARBA" id="ARBA00023015"/>
    </source>
</evidence>
<dbReference type="GO" id="GO:0000976">
    <property type="term" value="F:transcription cis-regulatory region binding"/>
    <property type="evidence" value="ECO:0007669"/>
    <property type="project" value="TreeGrafter"/>
</dbReference>
<keyword evidence="1" id="KW-0805">Transcription regulation</keyword>
<proteinExistence type="predicted"/>
<evidence type="ECO:0000256" key="3">
    <source>
        <dbReference type="ARBA" id="ARBA00023163"/>
    </source>
</evidence>
<protein>
    <submittedName>
        <fullName evidence="7">Transcriptional regulator, TetR family</fullName>
    </submittedName>
</protein>
<dbReference type="InterPro" id="IPR011075">
    <property type="entry name" value="TetR_C"/>
</dbReference>
<dbReference type="PROSITE" id="PS50977">
    <property type="entry name" value="HTH_TETR_2"/>
    <property type="match status" value="1"/>
</dbReference>
<dbReference type="PANTHER" id="PTHR30055">
    <property type="entry name" value="HTH-TYPE TRANSCRIPTIONAL REGULATOR RUTR"/>
    <property type="match status" value="1"/>
</dbReference>
<keyword evidence="2 4" id="KW-0238">DNA-binding</keyword>
<evidence type="ECO:0000256" key="5">
    <source>
        <dbReference type="SAM" id="MobiDB-lite"/>
    </source>
</evidence>
<dbReference type="Pfam" id="PF16859">
    <property type="entry name" value="TetR_C_11"/>
    <property type="match status" value="1"/>
</dbReference>
<dbReference type="AlphaFoldDB" id="A0A1C5GSS2"/>
<dbReference type="GO" id="GO:0003700">
    <property type="term" value="F:DNA-binding transcription factor activity"/>
    <property type="evidence" value="ECO:0007669"/>
    <property type="project" value="TreeGrafter"/>
</dbReference>
<evidence type="ECO:0000259" key="6">
    <source>
        <dbReference type="PROSITE" id="PS50977"/>
    </source>
</evidence>
<keyword evidence="3" id="KW-0804">Transcription</keyword>